<dbReference type="EMBL" id="JAVDWA010000003">
    <property type="protein sequence ID" value="MDR7072958.1"/>
    <property type="molecule type" value="Genomic_DNA"/>
</dbReference>
<sequence length="52" mass="6049">MFFTLFMISQGFLLYLIIKPEKPQSEPNIQIPDQYIYIPSVPVLQKEANPHA</sequence>
<accession>A0ABU1U0K1</accession>
<keyword evidence="2" id="KW-1185">Reference proteome</keyword>
<reference evidence="1 2" key="1">
    <citation type="submission" date="2023-07" db="EMBL/GenBank/DDBJ databases">
        <title>Sorghum-associated microbial communities from plants grown in Nebraska, USA.</title>
        <authorList>
            <person name="Schachtman D."/>
        </authorList>
    </citation>
    <scope>NUCLEOTIDE SEQUENCE [LARGE SCALE GENOMIC DNA]</scope>
    <source>
        <strain evidence="1 2">BE211</strain>
    </source>
</reference>
<dbReference type="RefSeq" id="WP_310258344.1">
    <property type="nucleotide sequence ID" value="NZ_JAVDWA010000003.1"/>
</dbReference>
<gene>
    <name evidence="1" type="ORF">J2X07_001944</name>
</gene>
<organism evidence="1 2">
    <name type="scientific">Fictibacillus barbaricus</name>
    <dbReference type="NCBI Taxonomy" id="182136"/>
    <lineage>
        <taxon>Bacteria</taxon>
        <taxon>Bacillati</taxon>
        <taxon>Bacillota</taxon>
        <taxon>Bacilli</taxon>
        <taxon>Bacillales</taxon>
        <taxon>Fictibacillaceae</taxon>
        <taxon>Fictibacillus</taxon>
    </lineage>
</organism>
<evidence type="ECO:0000313" key="2">
    <source>
        <dbReference type="Proteomes" id="UP001258181"/>
    </source>
</evidence>
<protein>
    <submittedName>
        <fullName evidence="1">Uncharacterized protein</fullName>
    </submittedName>
</protein>
<proteinExistence type="predicted"/>
<name>A0ABU1U0K1_9BACL</name>
<evidence type="ECO:0000313" key="1">
    <source>
        <dbReference type="EMBL" id="MDR7072958.1"/>
    </source>
</evidence>
<dbReference type="Proteomes" id="UP001258181">
    <property type="component" value="Unassembled WGS sequence"/>
</dbReference>
<comment type="caution">
    <text evidence="1">The sequence shown here is derived from an EMBL/GenBank/DDBJ whole genome shotgun (WGS) entry which is preliminary data.</text>
</comment>